<dbReference type="InterPro" id="IPR044822">
    <property type="entry name" value="Myb_DNA-bind_4"/>
</dbReference>
<feature type="region of interest" description="Disordered" evidence="1">
    <location>
        <begin position="124"/>
        <end position="218"/>
    </location>
</feature>
<proteinExistence type="predicted"/>
<organism evidence="3 4">
    <name type="scientific">Rhynchospora pubera</name>
    <dbReference type="NCBI Taxonomy" id="906938"/>
    <lineage>
        <taxon>Eukaryota</taxon>
        <taxon>Viridiplantae</taxon>
        <taxon>Streptophyta</taxon>
        <taxon>Embryophyta</taxon>
        <taxon>Tracheophyta</taxon>
        <taxon>Spermatophyta</taxon>
        <taxon>Magnoliopsida</taxon>
        <taxon>Liliopsida</taxon>
        <taxon>Poales</taxon>
        <taxon>Cyperaceae</taxon>
        <taxon>Cyperoideae</taxon>
        <taxon>Rhynchosporeae</taxon>
        <taxon>Rhynchospora</taxon>
    </lineage>
</organism>
<dbReference type="EMBL" id="JAMFTS010000003">
    <property type="protein sequence ID" value="KAJ4774276.1"/>
    <property type="molecule type" value="Genomic_DNA"/>
</dbReference>
<reference evidence="3" key="1">
    <citation type="submission" date="2022-08" db="EMBL/GenBank/DDBJ databases">
        <authorList>
            <person name="Marques A."/>
        </authorList>
    </citation>
    <scope>NUCLEOTIDE SEQUENCE</scope>
    <source>
        <strain evidence="3">RhyPub2mFocal</strain>
        <tissue evidence="3">Leaves</tissue>
    </source>
</reference>
<keyword evidence="4" id="KW-1185">Reference proteome</keyword>
<gene>
    <name evidence="3" type="ORF">LUZ62_058533</name>
</gene>
<feature type="domain" description="Myb/SANT-like DNA-binding" evidence="2">
    <location>
        <begin position="2"/>
        <end position="81"/>
    </location>
</feature>
<evidence type="ECO:0000259" key="2">
    <source>
        <dbReference type="Pfam" id="PF13837"/>
    </source>
</evidence>
<protein>
    <recommendedName>
        <fullName evidence="2">Myb/SANT-like DNA-binding domain-containing protein</fullName>
    </recommendedName>
</protein>
<evidence type="ECO:0000256" key="1">
    <source>
        <dbReference type="SAM" id="MobiDB-lite"/>
    </source>
</evidence>
<comment type="caution">
    <text evidence="3">The sequence shown here is derived from an EMBL/GenBank/DDBJ whole genome shotgun (WGS) entry which is preliminary data.</text>
</comment>
<accession>A0AAV8E462</accession>
<dbReference type="AlphaFoldDB" id="A0AAV8E462"/>
<name>A0AAV8E462_9POAL</name>
<dbReference type="Pfam" id="PF13837">
    <property type="entry name" value="Myb_DNA-bind_4"/>
    <property type="match status" value="1"/>
</dbReference>
<evidence type="ECO:0000313" key="4">
    <source>
        <dbReference type="Proteomes" id="UP001140206"/>
    </source>
</evidence>
<evidence type="ECO:0000313" key="3">
    <source>
        <dbReference type="EMBL" id="KAJ4774276.1"/>
    </source>
</evidence>
<feature type="compositionally biased region" description="Polar residues" evidence="1">
    <location>
        <begin position="186"/>
        <end position="218"/>
    </location>
</feature>
<dbReference type="Proteomes" id="UP001140206">
    <property type="component" value="Chromosome 3"/>
</dbReference>
<dbReference type="PANTHER" id="PTHR46934">
    <property type="entry name" value="MYB_DNA-BIND_3 DOMAIN-CONTAINING PROTEIN-RELATED"/>
    <property type="match status" value="1"/>
</dbReference>
<sequence>MNWLDEETSVLLDALAEYKLSRGMNNINIKDFRWVHRIFMSKLKDSTRTAENCKNRVKHLKGQYTIAKKYTKYTGGDGWDYKTHKLKVSPQRLKEIILENEKNNKFLRRPFPWFERLDNLCGGMRADGDEETPFGETEHAEHTGSSDTQQEEAGGVHGRIHADVDYGPYDMPPPGYEFGQGAGVNRTHQFSGGSSQQASETRTYRQGGTSSASEIDKQ</sequence>